<protein>
    <submittedName>
        <fullName evidence="4">Glycosyltransferase, group 1 family protein</fullName>
        <ecNumber evidence="4">2.4.-.-</ecNumber>
    </submittedName>
</protein>
<dbReference type="GO" id="GO:0016757">
    <property type="term" value="F:glycosyltransferase activity"/>
    <property type="evidence" value="ECO:0007669"/>
    <property type="project" value="UniProtKB-KW"/>
</dbReference>
<evidence type="ECO:0000259" key="2">
    <source>
        <dbReference type="Pfam" id="PF00534"/>
    </source>
</evidence>
<dbReference type="InterPro" id="IPR001296">
    <property type="entry name" value="Glyco_trans_1"/>
</dbReference>
<dbReference type="OrthoDB" id="9811239at2"/>
<comment type="caution">
    <text evidence="4">The sequence shown here is derived from an EMBL/GenBank/DDBJ whole genome shotgun (WGS) entry which is preliminary data.</text>
</comment>
<dbReference type="GO" id="GO:0009103">
    <property type="term" value="P:lipopolysaccharide biosynthetic process"/>
    <property type="evidence" value="ECO:0007669"/>
    <property type="project" value="TreeGrafter"/>
</dbReference>
<organism evidence="4 5">
    <name type="scientific">Phocaeicola plebeius (strain DSM 17135 / JCM 12973 / CCUG 54634 / M2)</name>
    <name type="common">Bacteroides plebeius</name>
    <dbReference type="NCBI Taxonomy" id="484018"/>
    <lineage>
        <taxon>Bacteria</taxon>
        <taxon>Pseudomonadati</taxon>
        <taxon>Bacteroidota</taxon>
        <taxon>Bacteroidia</taxon>
        <taxon>Bacteroidales</taxon>
        <taxon>Bacteroidaceae</taxon>
        <taxon>Phocaeicola</taxon>
    </lineage>
</organism>
<evidence type="ECO:0000259" key="3">
    <source>
        <dbReference type="Pfam" id="PF13439"/>
    </source>
</evidence>
<dbReference type="SUPFAM" id="SSF53756">
    <property type="entry name" value="UDP-Glycosyltransferase/glycogen phosphorylase"/>
    <property type="match status" value="1"/>
</dbReference>
<gene>
    <name evidence="4" type="ORF">BACPLE_01160</name>
</gene>
<feature type="domain" description="Glycosyl transferase family 1" evidence="2">
    <location>
        <begin position="185"/>
        <end position="313"/>
    </location>
</feature>
<dbReference type="PANTHER" id="PTHR46401:SF2">
    <property type="entry name" value="GLYCOSYLTRANSFERASE WBBK-RELATED"/>
    <property type="match status" value="1"/>
</dbReference>
<dbReference type="Gene3D" id="3.40.50.2000">
    <property type="entry name" value="Glycogen Phosphorylase B"/>
    <property type="match status" value="2"/>
</dbReference>
<proteinExistence type="predicted"/>
<dbReference type="EMBL" id="ABQC02000012">
    <property type="protein sequence ID" value="EDY96717.1"/>
    <property type="molecule type" value="Genomic_DNA"/>
</dbReference>
<evidence type="ECO:0000256" key="1">
    <source>
        <dbReference type="ARBA" id="ARBA00022679"/>
    </source>
</evidence>
<feature type="domain" description="Glycosyltransferase subfamily 4-like N-terminal" evidence="3">
    <location>
        <begin position="72"/>
        <end position="181"/>
    </location>
</feature>
<dbReference type="HOGENOM" id="CLU_009583_0_2_10"/>
<dbReference type="Pfam" id="PF13439">
    <property type="entry name" value="Glyco_transf_4"/>
    <property type="match status" value="1"/>
</dbReference>
<dbReference type="AlphaFoldDB" id="B5CWS0"/>
<dbReference type="GeneID" id="43183666"/>
<dbReference type="EC" id="2.4.-.-" evidence="4"/>
<dbReference type="eggNOG" id="COG0438">
    <property type="taxonomic scope" value="Bacteria"/>
</dbReference>
<dbReference type="RefSeq" id="WP_007558898.1">
    <property type="nucleotide sequence ID" value="NZ_DS990119.1"/>
</dbReference>
<reference evidence="4 5" key="2">
    <citation type="submission" date="2008-08" db="EMBL/GenBank/DDBJ databases">
        <authorList>
            <person name="Fulton L."/>
            <person name="Clifton S."/>
            <person name="Fulton B."/>
            <person name="Xu J."/>
            <person name="Minx P."/>
            <person name="Pepin K.H."/>
            <person name="Johnson M."/>
            <person name="Thiruvilangam P."/>
            <person name="Bhonagiri V."/>
            <person name="Nash W.E."/>
            <person name="Mardis E.R."/>
            <person name="Wilson R.K."/>
        </authorList>
    </citation>
    <scope>NUCLEOTIDE SEQUENCE [LARGE SCALE GENOMIC DNA]</scope>
    <source>
        <strain evidence="5">DSM 17135 / JCM 12973 / M2</strain>
    </source>
</reference>
<reference evidence="4 5" key="1">
    <citation type="submission" date="2008-08" db="EMBL/GenBank/DDBJ databases">
        <title>Draft genome sequence of Bacteroides plebeius (DSM 17135).</title>
        <authorList>
            <person name="Sudarsanam P."/>
            <person name="Ley R."/>
            <person name="Guruge J."/>
            <person name="Turnbaugh P.J."/>
            <person name="Mahowald M."/>
            <person name="Liep D."/>
            <person name="Gordon J."/>
        </authorList>
    </citation>
    <scope>NUCLEOTIDE SEQUENCE [LARGE SCALE GENOMIC DNA]</scope>
    <source>
        <strain evidence="5">DSM 17135 / JCM 12973 / M2</strain>
    </source>
</reference>
<dbReference type="Pfam" id="PF00534">
    <property type="entry name" value="Glycos_transf_1"/>
    <property type="match status" value="1"/>
</dbReference>
<dbReference type="CDD" id="cd03801">
    <property type="entry name" value="GT4_PimA-like"/>
    <property type="match status" value="1"/>
</dbReference>
<keyword evidence="4" id="KW-0328">Glycosyltransferase</keyword>
<keyword evidence="1 4" id="KW-0808">Transferase</keyword>
<sequence length="386" mass="45173">MKVIYLIHTTELHGSTLSFLNLILHLKNKTEIIVVFEKKKRNEFKEILLKNNIKFHEVTRVPLSYIPNKNIIHDLIFIIKNLIYKCIFYIELLNLVLKEKPDIIHTNTGVIYEGYNVAKFLGIPHVWHIREYQDKDFKWKFLYGKKHFEKRLHNSYVITITNDLKNHFHLSTNATTIYNGILSTKDIRIRTKSKYFLCASRIVSYKKQEDAIKAFSLFYKKNPDWKLIIAGEREKDGYYDYLVKLCTSLGCQNGVDFIGKQSQTSIYDFMSEASALIVPSLNEGFGRMTAEACFCGTLILGRDSGGTKEILEQIDGFKFSDISQLYESMLHIKKIINTNIYNEKIIRSQEYAIKNFSIEQNCEKTYDLYKHITNKYGYNNIAVPRL</sequence>
<evidence type="ECO:0000313" key="5">
    <source>
        <dbReference type="Proteomes" id="UP000003452"/>
    </source>
</evidence>
<evidence type="ECO:0000313" key="4">
    <source>
        <dbReference type="EMBL" id="EDY96717.1"/>
    </source>
</evidence>
<dbReference type="PANTHER" id="PTHR46401">
    <property type="entry name" value="GLYCOSYLTRANSFERASE WBBK-RELATED"/>
    <property type="match status" value="1"/>
</dbReference>
<name>B5CWS0_PHOPM</name>
<dbReference type="Proteomes" id="UP000003452">
    <property type="component" value="Unassembled WGS sequence"/>
</dbReference>
<accession>B5CWS0</accession>
<dbReference type="InterPro" id="IPR028098">
    <property type="entry name" value="Glyco_trans_4-like_N"/>
</dbReference>